<dbReference type="EMBL" id="WIQW01000022">
    <property type="protein sequence ID" value="KAF3101919.1"/>
    <property type="molecule type" value="Genomic_DNA"/>
</dbReference>
<reference evidence="2 3" key="1">
    <citation type="submission" date="2019-06" db="EMBL/GenBank/DDBJ databases">
        <authorList>
            <person name="Palmer J.M."/>
        </authorList>
    </citation>
    <scope>NUCLEOTIDE SEQUENCE [LARGE SCALE GENOMIC DNA]</scope>
    <source>
        <strain evidence="2 3">TWF102</strain>
    </source>
</reference>
<proteinExistence type="predicted"/>
<comment type="caution">
    <text evidence="2">The sequence shown here is derived from an EMBL/GenBank/DDBJ whole genome shotgun (WGS) entry which is preliminary data.</text>
</comment>
<dbReference type="AlphaFoldDB" id="A0A7C8JGC4"/>
<name>A0A7C8JGC4_ORBOL</name>
<evidence type="ECO:0000256" key="1">
    <source>
        <dbReference type="SAM" id="MobiDB-lite"/>
    </source>
</evidence>
<sequence>MAIDIWDGIYRRIWADTDTSKEMNKRNENVMYDRTSLHQKTSARTNGSGSGLGQLWEGGPSQSMQTKGRGTNISQRQRVKPIVRSVHMYEVPPNANCTDEQTGEAKVVMTRGVGNI</sequence>
<feature type="compositionally biased region" description="Polar residues" evidence="1">
    <location>
        <begin position="60"/>
        <end position="76"/>
    </location>
</feature>
<accession>A0A7C8JGC4</accession>
<feature type="region of interest" description="Disordered" evidence="1">
    <location>
        <begin position="31"/>
        <end position="79"/>
    </location>
</feature>
<evidence type="ECO:0000313" key="3">
    <source>
        <dbReference type="Proteomes" id="UP000475325"/>
    </source>
</evidence>
<feature type="compositionally biased region" description="Polar residues" evidence="1">
    <location>
        <begin position="38"/>
        <end position="47"/>
    </location>
</feature>
<evidence type="ECO:0000313" key="2">
    <source>
        <dbReference type="EMBL" id="KAF3101919.1"/>
    </source>
</evidence>
<organism evidence="2 3">
    <name type="scientific">Orbilia oligospora</name>
    <name type="common">Nematode-trapping fungus</name>
    <name type="synonym">Arthrobotrys oligospora</name>
    <dbReference type="NCBI Taxonomy" id="2813651"/>
    <lineage>
        <taxon>Eukaryota</taxon>
        <taxon>Fungi</taxon>
        <taxon>Dikarya</taxon>
        <taxon>Ascomycota</taxon>
        <taxon>Pezizomycotina</taxon>
        <taxon>Orbiliomycetes</taxon>
        <taxon>Orbiliales</taxon>
        <taxon>Orbiliaceae</taxon>
        <taxon>Orbilia</taxon>
    </lineage>
</organism>
<protein>
    <submittedName>
        <fullName evidence="2">Uncharacterized protein</fullName>
    </submittedName>
</protein>
<dbReference type="Proteomes" id="UP000475325">
    <property type="component" value="Unassembled WGS sequence"/>
</dbReference>
<gene>
    <name evidence="2" type="ORF">TWF102_004658</name>
</gene>